<reference evidence="2 3" key="1">
    <citation type="journal article" date="2010" name="Virol. J.">
        <title>Genomes of the T4-related bacteriophages as windows on microbial genome evolution.</title>
        <authorList>
            <person name="Petrov V.M."/>
            <person name="Ratnayaka S."/>
            <person name="Nolan J.M."/>
            <person name="Miller E.S."/>
            <person name="Karam J.D."/>
        </authorList>
    </citation>
    <scope>NUCLEOTIDE SEQUENCE [LARGE SCALE GENOMIC DNA]</scope>
    <source>
        <strain evidence="2">Acj133</strain>
    </source>
</reference>
<name>D9I5Y3_9CAUD</name>
<dbReference type="Gene3D" id="2.30.30.780">
    <property type="match status" value="1"/>
</dbReference>
<dbReference type="SUPFAM" id="SSF52540">
    <property type="entry name" value="P-loop containing nucleoside triphosphate hydrolases"/>
    <property type="match status" value="1"/>
</dbReference>
<feature type="domain" description="AAA+ ATPase" evidence="1">
    <location>
        <begin position="28"/>
        <end position="155"/>
    </location>
</feature>
<dbReference type="InterPro" id="IPR051055">
    <property type="entry name" value="PIF1_helicase"/>
</dbReference>
<dbReference type="Pfam" id="PF18343">
    <property type="entry name" value="SH3_14"/>
    <property type="match status" value="1"/>
</dbReference>
<keyword evidence="2" id="KW-0067">ATP-binding</keyword>
<dbReference type="KEGG" id="vg:10323004"/>
<evidence type="ECO:0000313" key="3">
    <source>
        <dbReference type="Proteomes" id="UP000000330"/>
    </source>
</evidence>
<dbReference type="PANTHER" id="PTHR47642">
    <property type="entry name" value="ATP-DEPENDENT DNA HELICASE"/>
    <property type="match status" value="1"/>
</dbReference>
<keyword evidence="3" id="KW-1185">Reference proteome</keyword>
<dbReference type="InterPro" id="IPR003593">
    <property type="entry name" value="AAA+_ATPase"/>
</dbReference>
<keyword evidence="2" id="KW-0547">Nucleotide-binding</keyword>
<dbReference type="InterPro" id="IPR027785">
    <property type="entry name" value="UvrD-like_helicase_C"/>
</dbReference>
<dbReference type="GO" id="GO:0004386">
    <property type="term" value="F:helicase activity"/>
    <property type="evidence" value="ECO:0007669"/>
    <property type="project" value="UniProtKB-KW"/>
</dbReference>
<gene>
    <name evidence="2" type="primary">dda</name>
    <name evidence="2" type="ORF">Acj133p017</name>
</gene>
<dbReference type="SMART" id="SM00382">
    <property type="entry name" value="AAA"/>
    <property type="match status" value="1"/>
</dbReference>
<dbReference type="InterPro" id="IPR027417">
    <property type="entry name" value="P-loop_NTPase"/>
</dbReference>
<dbReference type="RefSeq" id="YP_004300598.1">
    <property type="nucleotide sequence ID" value="NC_015250.1"/>
</dbReference>
<dbReference type="PANTHER" id="PTHR47642:SF5">
    <property type="entry name" value="ATP-DEPENDENT DNA HELICASE"/>
    <property type="match status" value="1"/>
</dbReference>
<dbReference type="GeneID" id="10323004"/>
<dbReference type="CDD" id="cd18809">
    <property type="entry name" value="SF1_C_RecD"/>
    <property type="match status" value="1"/>
</dbReference>
<keyword evidence="2" id="KW-0347">Helicase</keyword>
<organism evidence="2 3">
    <name type="scientific">Acinetobacter phage 133</name>
    <dbReference type="NCBI Taxonomy" id="2919552"/>
    <lineage>
        <taxon>Viruses</taxon>
        <taxon>Duplodnaviria</taxon>
        <taxon>Heunggongvirae</taxon>
        <taxon>Uroviricota</taxon>
        <taxon>Caudoviricetes</taxon>
        <taxon>Pantevenvirales</taxon>
        <taxon>Straboviridae</taxon>
        <taxon>Tevenvirinae</taxon>
        <taxon>Centumtrigintavirus</taxon>
        <taxon>Centumtrigintavirus cv133</taxon>
        <taxon>Acinetobacter virus 133</taxon>
    </lineage>
</organism>
<accession>D9I5Y3</accession>
<keyword evidence="2" id="KW-0378">Hydrolase</keyword>
<dbReference type="InterPro" id="IPR041214">
    <property type="entry name" value="SH3_14"/>
</dbReference>
<evidence type="ECO:0000259" key="1">
    <source>
        <dbReference type="SMART" id="SM00382"/>
    </source>
</evidence>
<dbReference type="Proteomes" id="UP000000330">
    <property type="component" value="Segment"/>
</dbReference>
<dbReference type="CDD" id="cd17933">
    <property type="entry name" value="DEXSc_RecD-like"/>
    <property type="match status" value="1"/>
</dbReference>
<protein>
    <submittedName>
        <fullName evidence="2">Dda DNA helicase</fullName>
    </submittedName>
</protein>
<evidence type="ECO:0000313" key="2">
    <source>
        <dbReference type="EMBL" id="ADJ19364.1"/>
    </source>
</evidence>
<dbReference type="EMBL" id="HM114315">
    <property type="protein sequence ID" value="ADJ19364.1"/>
    <property type="molecule type" value="Genomic_DNA"/>
</dbReference>
<dbReference type="Pfam" id="PF13538">
    <property type="entry name" value="UvrD_C_2"/>
    <property type="match status" value="1"/>
</dbReference>
<sequence>MNYENLTDGQKLAFDAAVAAVGKKGAGDQPHLTINGPAGTGKTTLTKCLLDYFTRKGVHGVFLAAPTHQAKKVLSKLAGQEASTIHSLLKINPSNYEDKTVFEQRDTPELDDCQVLFCDEASMYDTELFRLILTSVPRHCTIIALGDVAQIRPVSPGSGENNVSPFFINDKFKQVSLTEVKRSNAPIIEVATQIRTGGWIGNNVQNGQGVFDLSGTESLRNFFGKYFEIVQTPDDLFENRMLAYTNKSVENLNGIIRKQLYKTQDMFIDGEVVVMQEPLVKTVEYQGKKFTEIVFNNGEQVRILNCKLTSDMFQVKGASGSTMIRYWELDLEAVDPNVDGSKNEGTIKVLASQDEVDKLGFMLGKAADSYRNGPSVKGQWAGWWRLKRTFLTVKALPCSTVHKSQGISVDNCFLYTPCIHKADIELARQLLYVGTTRARHNVYFI</sequence>
<dbReference type="Pfam" id="PF13604">
    <property type="entry name" value="AAA_30"/>
    <property type="match status" value="1"/>
</dbReference>
<dbReference type="Gene3D" id="3.40.50.300">
    <property type="entry name" value="P-loop containing nucleotide triphosphate hydrolases"/>
    <property type="match status" value="2"/>
</dbReference>
<proteinExistence type="predicted"/>